<organism evidence="8 9">
    <name type="scientific">Gemmata massiliana</name>
    <dbReference type="NCBI Taxonomy" id="1210884"/>
    <lineage>
        <taxon>Bacteria</taxon>
        <taxon>Pseudomonadati</taxon>
        <taxon>Planctomycetota</taxon>
        <taxon>Planctomycetia</taxon>
        <taxon>Gemmatales</taxon>
        <taxon>Gemmataceae</taxon>
        <taxon>Gemmata</taxon>
    </lineage>
</organism>
<keyword evidence="9" id="KW-1185">Reference proteome</keyword>
<reference evidence="8 9" key="1">
    <citation type="submission" date="2019-05" db="EMBL/GenBank/DDBJ databases">
        <authorList>
            <consortium name="Science for Life Laboratories"/>
        </authorList>
    </citation>
    <scope>NUCLEOTIDE SEQUENCE [LARGE SCALE GENOMIC DNA]</scope>
    <source>
        <strain evidence="8">Soil9</strain>
    </source>
</reference>
<dbReference type="AlphaFoldDB" id="A0A6P2DKT8"/>
<keyword evidence="3 6" id="KW-0812">Transmembrane</keyword>
<evidence type="ECO:0000313" key="9">
    <source>
        <dbReference type="Proteomes" id="UP000464178"/>
    </source>
</evidence>
<proteinExistence type="predicted"/>
<dbReference type="SUPFAM" id="SSF103473">
    <property type="entry name" value="MFS general substrate transporter"/>
    <property type="match status" value="1"/>
</dbReference>
<name>A0A6P2DKT8_9BACT</name>
<keyword evidence="4 6" id="KW-1133">Transmembrane helix</keyword>
<dbReference type="InterPro" id="IPR020846">
    <property type="entry name" value="MFS_dom"/>
</dbReference>
<dbReference type="PANTHER" id="PTHR43791">
    <property type="entry name" value="PERMEASE-RELATED"/>
    <property type="match status" value="1"/>
</dbReference>
<feature type="transmembrane region" description="Helical" evidence="6">
    <location>
        <begin position="22"/>
        <end position="40"/>
    </location>
</feature>
<dbReference type="InterPro" id="IPR011701">
    <property type="entry name" value="MFS"/>
</dbReference>
<gene>
    <name evidence="8" type="ORF">SOIL9_79570</name>
</gene>
<comment type="subcellular location">
    <subcellularLocation>
        <location evidence="1">Membrane</location>
        <topology evidence="1">Multi-pass membrane protein</topology>
    </subcellularLocation>
</comment>
<dbReference type="InterPro" id="IPR036259">
    <property type="entry name" value="MFS_trans_sf"/>
</dbReference>
<dbReference type="CDD" id="cd17319">
    <property type="entry name" value="MFS_ExuT_GudP_like"/>
    <property type="match status" value="1"/>
</dbReference>
<accession>A0A6P2DKT8</accession>
<evidence type="ECO:0000256" key="5">
    <source>
        <dbReference type="ARBA" id="ARBA00023136"/>
    </source>
</evidence>
<dbReference type="GO" id="GO:0022857">
    <property type="term" value="F:transmembrane transporter activity"/>
    <property type="evidence" value="ECO:0007669"/>
    <property type="project" value="InterPro"/>
</dbReference>
<keyword evidence="2" id="KW-0813">Transport</keyword>
<feature type="transmembrane region" description="Helical" evidence="6">
    <location>
        <begin position="348"/>
        <end position="369"/>
    </location>
</feature>
<evidence type="ECO:0000256" key="3">
    <source>
        <dbReference type="ARBA" id="ARBA00022692"/>
    </source>
</evidence>
<feature type="transmembrane region" description="Helical" evidence="6">
    <location>
        <begin position="413"/>
        <end position="435"/>
    </location>
</feature>
<evidence type="ECO:0000256" key="1">
    <source>
        <dbReference type="ARBA" id="ARBA00004141"/>
    </source>
</evidence>
<dbReference type="Pfam" id="PF07690">
    <property type="entry name" value="MFS_1"/>
    <property type="match status" value="1"/>
</dbReference>
<feature type="transmembrane region" description="Helical" evidence="6">
    <location>
        <begin position="292"/>
        <end position="312"/>
    </location>
</feature>
<dbReference type="GO" id="GO:0005886">
    <property type="term" value="C:plasma membrane"/>
    <property type="evidence" value="ECO:0007669"/>
    <property type="project" value="TreeGrafter"/>
</dbReference>
<feature type="transmembrane region" description="Helical" evidence="6">
    <location>
        <begin position="116"/>
        <end position="138"/>
    </location>
</feature>
<feature type="transmembrane region" description="Helical" evidence="6">
    <location>
        <begin position="381"/>
        <end position="401"/>
    </location>
</feature>
<dbReference type="Gene3D" id="1.20.1250.20">
    <property type="entry name" value="MFS general substrate transporter like domains"/>
    <property type="match status" value="2"/>
</dbReference>
<feature type="transmembrane region" description="Helical" evidence="6">
    <location>
        <begin position="185"/>
        <end position="205"/>
    </location>
</feature>
<feature type="transmembrane region" description="Helical" evidence="6">
    <location>
        <begin position="92"/>
        <end position="110"/>
    </location>
</feature>
<protein>
    <recommendedName>
        <fullName evidence="7">Major facilitator superfamily (MFS) profile domain-containing protein</fullName>
    </recommendedName>
</protein>
<evidence type="ECO:0000313" key="8">
    <source>
        <dbReference type="EMBL" id="VTS01116.1"/>
    </source>
</evidence>
<dbReference type="PANTHER" id="PTHR43791:SF100">
    <property type="entry name" value="SUGAR TRANSPORTER"/>
    <property type="match status" value="1"/>
</dbReference>
<evidence type="ECO:0000256" key="2">
    <source>
        <dbReference type="ARBA" id="ARBA00022448"/>
    </source>
</evidence>
<dbReference type="KEGG" id="gms:SOIL9_79570"/>
<feature type="transmembrane region" description="Helical" evidence="6">
    <location>
        <begin position="324"/>
        <end position="342"/>
    </location>
</feature>
<keyword evidence="5 6" id="KW-0472">Membrane</keyword>
<feature type="transmembrane region" description="Helical" evidence="6">
    <location>
        <begin position="60"/>
        <end position="80"/>
    </location>
</feature>
<dbReference type="PROSITE" id="PS50850">
    <property type="entry name" value="MFS"/>
    <property type="match status" value="1"/>
</dbReference>
<dbReference type="EMBL" id="LR593886">
    <property type="protein sequence ID" value="VTS01116.1"/>
    <property type="molecule type" value="Genomic_DNA"/>
</dbReference>
<dbReference type="RefSeq" id="WP_162672362.1">
    <property type="nucleotide sequence ID" value="NZ_LR593886.1"/>
</dbReference>
<dbReference type="FunFam" id="1.20.1250.20:FF:000018">
    <property type="entry name" value="MFS transporter permease"/>
    <property type="match status" value="1"/>
</dbReference>
<dbReference type="Proteomes" id="UP000464178">
    <property type="component" value="Chromosome"/>
</dbReference>
<feature type="transmembrane region" description="Helical" evidence="6">
    <location>
        <begin position="150"/>
        <end position="173"/>
    </location>
</feature>
<sequence>MPSPDLTPDAPNTVARSARYKVAWRILPLLFLLYIIAYLDRANVGFAKLKMKDDLGLSETVFGTGVALFFIGYLFLEIPGALLVEHWSARKWFARILVSWGFCSMAMALVETPAQFYAVRFLLGLAEAGFFPGVIVYFTHWFPRKDRARAMSVMLLGVPLSLALGARVSAVLLEQNWFDIKGWQWVFLVEGAPAVLLGAVVPFLLTDRPRNAKWLTPEERDWLENTLEAERKAASGTGTVSLKQALRMRNVWLLALAILATNIAGYVFVFWLATMVEGLLAATGRGSGATNVLNWTGCVYLCGFVAVLVSGWSSDRTGDRKWHCVTGQVGAGVTFALALVPGQPWGAVFAWLCLAGFFSMFWFTPFWVLPTLTLTSSAAAVAIGVINMCGNLAGAIGSPLLGALRDAGFSDQASMAFVTVCFTLGAVFVALVRVAPPVEEPND</sequence>
<feature type="domain" description="Major facilitator superfamily (MFS) profile" evidence="7">
    <location>
        <begin position="26"/>
        <end position="437"/>
    </location>
</feature>
<evidence type="ECO:0000256" key="4">
    <source>
        <dbReference type="ARBA" id="ARBA00022989"/>
    </source>
</evidence>
<evidence type="ECO:0000256" key="6">
    <source>
        <dbReference type="SAM" id="Phobius"/>
    </source>
</evidence>
<evidence type="ECO:0000259" key="7">
    <source>
        <dbReference type="PROSITE" id="PS50850"/>
    </source>
</evidence>
<feature type="transmembrane region" description="Helical" evidence="6">
    <location>
        <begin position="251"/>
        <end position="272"/>
    </location>
</feature>